<reference evidence="1" key="1">
    <citation type="submission" date="2019-03" db="EMBL/GenBank/DDBJ databases">
        <title>Candidatus Syntrophosphaera thermopropionivorans: a novel player in syntrophic propionate oxidation during anaerobic digestion.</title>
        <authorList>
            <person name="Dyksma S."/>
        </authorList>
    </citation>
    <scope>NUCLEOTIDE SEQUENCE</scope>
    <source>
        <strain evidence="1">W5</strain>
    </source>
</reference>
<accession>A0AC61QKY3</accession>
<proteinExistence type="predicted"/>
<dbReference type="EMBL" id="SMOG01000001">
    <property type="protein sequence ID" value="TDF74626.1"/>
    <property type="molecule type" value="Genomic_DNA"/>
</dbReference>
<comment type="caution">
    <text evidence="1">The sequence shown here is derived from an EMBL/GenBank/DDBJ whole genome shotgun (WGS) entry which is preliminary data.</text>
</comment>
<keyword evidence="2" id="KW-1185">Reference proteome</keyword>
<dbReference type="Proteomes" id="UP000294588">
    <property type="component" value="Unassembled WGS sequence"/>
</dbReference>
<protein>
    <submittedName>
        <fullName evidence="1">Amidohydrolase</fullName>
    </submittedName>
</protein>
<sequence>MNKEIDLIVKGGIILCMDEEMRNLENYQIAIDEGKIIDIYPAESKEYIATKTLDASDCIVMPGLINAHTHLPMTYFRGLADDLPLEIWLNHYIWPLEAKILNRNFIYNASLHGAAEMLKNGITQIHDMYFDMLAIADACTKVGLRAIIGEALLDGNNSSPERFNELGNKMLELKQRYKDNPYVDFNLAPHSIYGCSRQTLEKCAQVAADTGILLHMHLSETKSEVEQCIKEHGLRPVFYLKDIGILDLPAVYAHGVWIDEEEIELLSEVPASIAICTESNLKLASGILPLAAYRKYKVNLCFATDGVASNNNLDILSEMDVTAKLHKVINNDPAFLPAVDIVRMATCDAAKALGISHKRGSLEIGKDADICILSLSELESQPLYNPYSHIVYALSSRNVRDVVVNGKIVLENGKLMQEDESALIATAKQQKEYILQQLAN</sequence>
<gene>
    <name evidence="1" type="ORF">E0946_00660</name>
</gene>
<organism evidence="1 2">
    <name type="scientific">Candidatus Syntrophosphaera thermopropionivorans</name>
    <dbReference type="NCBI Taxonomy" id="2593015"/>
    <lineage>
        <taxon>Bacteria</taxon>
        <taxon>Pseudomonadati</taxon>
        <taxon>Candidatus Cloacimonadota</taxon>
        <taxon>Candidatus Cloacimonadia</taxon>
        <taxon>Candidatus Cloacimonadales</taxon>
        <taxon>Candidatus Cloacimonadaceae</taxon>
        <taxon>Candidatus Syntrophosphaera</taxon>
    </lineage>
</organism>
<name>A0AC61QKY3_9BACT</name>
<evidence type="ECO:0000313" key="2">
    <source>
        <dbReference type="Proteomes" id="UP000294588"/>
    </source>
</evidence>
<evidence type="ECO:0000313" key="1">
    <source>
        <dbReference type="EMBL" id="TDF74626.1"/>
    </source>
</evidence>